<dbReference type="Proteomes" id="UP001203136">
    <property type="component" value="Unassembled WGS sequence"/>
</dbReference>
<reference evidence="1" key="1">
    <citation type="journal article" date="2022" name="Cell Host Microbe">
        <title>Colonization of the live biotherapeutic product VE303 and modulation of the microbiota and metabolites in healthy volunteers.</title>
        <authorList>
            <person name="Dsouza M."/>
            <person name="Menon R."/>
            <person name="Crossette E."/>
            <person name="Bhattarai S.K."/>
            <person name="Schneider J."/>
            <person name="Kim Y.G."/>
            <person name="Reddy S."/>
            <person name="Caballero S."/>
            <person name="Felix C."/>
            <person name="Cornacchione L."/>
            <person name="Hendrickson J."/>
            <person name="Watson A.R."/>
            <person name="Minot S.S."/>
            <person name="Greenfield N."/>
            <person name="Schopf L."/>
            <person name="Szabady R."/>
            <person name="Patarroyo J."/>
            <person name="Smith W."/>
            <person name="Harrison P."/>
            <person name="Kuijper E.J."/>
            <person name="Kelly C.P."/>
            <person name="Olle B."/>
            <person name="Bobilev D."/>
            <person name="Silber J.L."/>
            <person name="Bucci V."/>
            <person name="Roberts B."/>
            <person name="Faith J."/>
            <person name="Norman J.M."/>
        </authorList>
    </citation>
    <scope>NUCLEOTIDE SEQUENCE</scope>
    <source>
        <strain evidence="1">VE303-04</strain>
    </source>
</reference>
<dbReference type="RefSeq" id="WP_024739627.1">
    <property type="nucleotide sequence ID" value="NZ_JAINVB010000001.1"/>
</dbReference>
<sequence length="205" mass="22581">MRERVITASGLMEAGQDLVAAGYIALKGTSAVATQREKELLQRFTPQFVRRCQNLYETRGLLKLPGLSASEGAGIFRNAGAVSWCFAGEGGIMAALWNYFDEFGLGFEMELRKLPLLQETVEVCEVFDVNPYRLQSEGCALLTAANGGALVRELEKQDIHAVVLGKTQSGIKRQILNGGIRTFLDRPKPDELYKGYCSQPCRTRG</sequence>
<dbReference type="InterPro" id="IPR036676">
    <property type="entry name" value="PurM-like_C_sf"/>
</dbReference>
<proteinExistence type="predicted"/>
<dbReference type="AlphaFoldDB" id="A0AAW5F878"/>
<dbReference type="EMBL" id="JAINVB010000001">
    <property type="protein sequence ID" value="MCK0088092.1"/>
    <property type="molecule type" value="Genomic_DNA"/>
</dbReference>
<evidence type="ECO:0000313" key="1">
    <source>
        <dbReference type="EMBL" id="MCK0088092.1"/>
    </source>
</evidence>
<evidence type="ECO:0008006" key="3">
    <source>
        <dbReference type="Google" id="ProtNLM"/>
    </source>
</evidence>
<name>A0AAW5F878_CLOSY</name>
<organism evidence="1 2">
    <name type="scientific">Clostridium symbiosum</name>
    <name type="common">Bacteroides symbiosus</name>
    <dbReference type="NCBI Taxonomy" id="1512"/>
    <lineage>
        <taxon>Bacteria</taxon>
        <taxon>Bacillati</taxon>
        <taxon>Bacillota</taxon>
        <taxon>Clostridia</taxon>
        <taxon>Lachnospirales</taxon>
        <taxon>Lachnospiraceae</taxon>
        <taxon>Otoolea</taxon>
    </lineage>
</organism>
<gene>
    <name evidence="1" type="ORF">K5I21_19895</name>
</gene>
<protein>
    <recommendedName>
        <fullName evidence="3">Hydrogenase maturation factor</fullName>
    </recommendedName>
</protein>
<evidence type="ECO:0000313" key="2">
    <source>
        <dbReference type="Proteomes" id="UP001203136"/>
    </source>
</evidence>
<dbReference type="SUPFAM" id="SSF56042">
    <property type="entry name" value="PurM C-terminal domain-like"/>
    <property type="match status" value="1"/>
</dbReference>
<comment type="caution">
    <text evidence="1">The sequence shown here is derived from an EMBL/GenBank/DDBJ whole genome shotgun (WGS) entry which is preliminary data.</text>
</comment>
<accession>A0AAW5F878</accession>
<dbReference type="Gene3D" id="3.90.650.10">
    <property type="entry name" value="PurM-like C-terminal domain"/>
    <property type="match status" value="1"/>
</dbReference>